<sequence>MRCAIQTENRKLLSTNAGLLFFGHDPQMSIIQGKIVCVLFRETIGTSRYADRKILTGPLQELIDEAEAFLNRYIAVGARIEGWKRIDVQEYSIEILREAIVNAVVHRDYSKRGESIRVFYYPDRIEVHNPGLLLPGITVKLMERGEVQSKLRNPILANLLRDIPGYMERIGSGIRFMIDESKRLGLPSPHFQETSEFVVTFPRATEFTPVAARPVQKELQWAETPASLSPQSQEDLLMKAVQYVHDHGSITNREHRTLTGYL</sequence>
<evidence type="ECO:0000313" key="2">
    <source>
        <dbReference type="Proteomes" id="UP000287352"/>
    </source>
</evidence>
<dbReference type="InterPro" id="IPR038475">
    <property type="entry name" value="RecG_C_sf"/>
</dbReference>
<dbReference type="Proteomes" id="UP000287352">
    <property type="component" value="Unassembled WGS sequence"/>
</dbReference>
<dbReference type="Pfam" id="PF13749">
    <property type="entry name" value="HATPase_c_4"/>
    <property type="match status" value="1"/>
</dbReference>
<comment type="caution">
    <text evidence="1">The sequence shown here is derived from an EMBL/GenBank/DDBJ whole genome shotgun (WGS) entry which is preliminary data.</text>
</comment>
<dbReference type="AlphaFoldDB" id="A0A402A033"/>
<organism evidence="1 2">
    <name type="scientific">Tengunoibacter tsumagoiensis</name>
    <dbReference type="NCBI Taxonomy" id="2014871"/>
    <lineage>
        <taxon>Bacteria</taxon>
        <taxon>Bacillati</taxon>
        <taxon>Chloroflexota</taxon>
        <taxon>Ktedonobacteria</taxon>
        <taxon>Ktedonobacterales</taxon>
        <taxon>Dictyobacteraceae</taxon>
        <taxon>Tengunoibacter</taxon>
    </lineage>
</organism>
<evidence type="ECO:0000313" key="1">
    <source>
        <dbReference type="EMBL" id="GCE12498.1"/>
    </source>
</evidence>
<dbReference type="Gene3D" id="3.30.565.60">
    <property type="match status" value="1"/>
</dbReference>
<protein>
    <submittedName>
        <fullName evidence="1">Uncharacterized protein</fullName>
    </submittedName>
</protein>
<name>A0A402A033_9CHLR</name>
<keyword evidence="2" id="KW-1185">Reference proteome</keyword>
<dbReference type="EMBL" id="BIFR01000001">
    <property type="protein sequence ID" value="GCE12498.1"/>
    <property type="molecule type" value="Genomic_DNA"/>
</dbReference>
<proteinExistence type="predicted"/>
<dbReference type="RefSeq" id="WP_161975434.1">
    <property type="nucleotide sequence ID" value="NZ_BIFR01000001.1"/>
</dbReference>
<reference evidence="2" key="1">
    <citation type="submission" date="2018-12" db="EMBL/GenBank/DDBJ databases">
        <title>Tengunoibacter tsumagoiensis gen. nov., sp. nov., Dictyobacter kobayashii sp. nov., D. alpinus sp. nov., and D. joshuensis sp. nov. and description of Dictyobacteraceae fam. nov. within the order Ktedonobacterales isolated from Tengu-no-mugimeshi.</title>
        <authorList>
            <person name="Wang C.M."/>
            <person name="Zheng Y."/>
            <person name="Sakai Y."/>
            <person name="Toyoda A."/>
            <person name="Minakuchi Y."/>
            <person name="Abe K."/>
            <person name="Yokota A."/>
            <person name="Yabe S."/>
        </authorList>
    </citation>
    <scope>NUCLEOTIDE SEQUENCE [LARGE SCALE GENOMIC DNA]</scope>
    <source>
        <strain evidence="2">Uno3</strain>
    </source>
</reference>
<gene>
    <name evidence="1" type="ORF">KTT_23570</name>
</gene>
<accession>A0A402A033</accession>
<dbReference type="PANTHER" id="PTHR30595:SF6">
    <property type="entry name" value="SCHLAFEN ALBA-2 DOMAIN-CONTAINING PROTEIN"/>
    <property type="match status" value="1"/>
</dbReference>
<dbReference type="PANTHER" id="PTHR30595">
    <property type="entry name" value="GLPR-RELATED TRANSCRIPTIONAL REPRESSOR"/>
    <property type="match status" value="1"/>
</dbReference>